<dbReference type="Pfam" id="PF00593">
    <property type="entry name" value="TonB_dep_Rec_b-barrel"/>
    <property type="match status" value="1"/>
</dbReference>
<evidence type="ECO:0000256" key="3">
    <source>
        <dbReference type="ARBA" id="ARBA00022452"/>
    </source>
</evidence>
<dbReference type="InterPro" id="IPR036942">
    <property type="entry name" value="Beta-barrel_TonB_sf"/>
</dbReference>
<evidence type="ECO:0000259" key="12">
    <source>
        <dbReference type="Pfam" id="PF07715"/>
    </source>
</evidence>
<reference evidence="14" key="1">
    <citation type="journal article" date="2011" name="J. Bacteriol.">
        <title>Genome sequences of eight morphologically diverse alphaproteobacteria.</title>
        <authorList>
            <consortium name="US DOE Joint Genome Institute"/>
            <person name="Brown P.J."/>
            <person name="Kysela D.T."/>
            <person name="Buechlein A."/>
            <person name="Hemmerich C."/>
            <person name="Brun Y.V."/>
        </authorList>
    </citation>
    <scope>NUCLEOTIDE SEQUENCE [LARGE SCALE GENOMIC DNA]</scope>
    <source>
        <strain evidence="14">ATCC 51888 / DSM 1869 / NCIB 11706 / TK 0415</strain>
    </source>
</reference>
<dbReference type="KEGG" id="hdn:Hden_0672"/>
<evidence type="ECO:0000256" key="10">
    <source>
        <dbReference type="SAM" id="MobiDB-lite"/>
    </source>
</evidence>
<evidence type="ECO:0000256" key="2">
    <source>
        <dbReference type="ARBA" id="ARBA00022448"/>
    </source>
</evidence>
<evidence type="ECO:0000256" key="8">
    <source>
        <dbReference type="PROSITE-ProRule" id="PRU01360"/>
    </source>
</evidence>
<dbReference type="SUPFAM" id="SSF56935">
    <property type="entry name" value="Porins"/>
    <property type="match status" value="1"/>
</dbReference>
<evidence type="ECO:0000313" key="13">
    <source>
        <dbReference type="EMBL" id="ADJ22492.1"/>
    </source>
</evidence>
<keyword evidence="6 8" id="KW-0472">Membrane</keyword>
<keyword evidence="7 8" id="KW-0998">Cell outer membrane</keyword>
<feature type="compositionally biased region" description="Polar residues" evidence="10">
    <location>
        <begin position="107"/>
        <end position="121"/>
    </location>
</feature>
<feature type="region of interest" description="Disordered" evidence="10">
    <location>
        <begin position="71"/>
        <end position="130"/>
    </location>
</feature>
<dbReference type="InterPro" id="IPR012910">
    <property type="entry name" value="Plug_dom"/>
</dbReference>
<dbReference type="InterPro" id="IPR000531">
    <property type="entry name" value="Beta-barrel_TonB"/>
</dbReference>
<dbReference type="STRING" id="582899.Hden_0672"/>
<keyword evidence="4 8" id="KW-0812">Transmembrane</keyword>
<evidence type="ECO:0000256" key="9">
    <source>
        <dbReference type="RuleBase" id="RU003357"/>
    </source>
</evidence>
<protein>
    <submittedName>
        <fullName evidence="13">TonB-dependent receptor</fullName>
    </submittedName>
</protein>
<dbReference type="Gene3D" id="2.40.170.20">
    <property type="entry name" value="TonB-dependent receptor, beta-barrel domain"/>
    <property type="match status" value="1"/>
</dbReference>
<keyword evidence="14" id="KW-1185">Reference proteome</keyword>
<dbReference type="GO" id="GO:0044718">
    <property type="term" value="P:siderophore transmembrane transport"/>
    <property type="evidence" value="ECO:0007669"/>
    <property type="project" value="TreeGrafter"/>
</dbReference>
<accession>D8JT07</accession>
<keyword evidence="13" id="KW-0675">Receptor</keyword>
<dbReference type="Gene3D" id="2.170.130.10">
    <property type="entry name" value="TonB-dependent receptor, plug domain"/>
    <property type="match status" value="1"/>
</dbReference>
<name>D8JT07_HYPDA</name>
<feature type="domain" description="TonB-dependent receptor-like beta-barrel" evidence="11">
    <location>
        <begin position="355"/>
        <end position="753"/>
    </location>
</feature>
<dbReference type="PANTHER" id="PTHR30069">
    <property type="entry name" value="TONB-DEPENDENT OUTER MEMBRANE RECEPTOR"/>
    <property type="match status" value="1"/>
</dbReference>
<evidence type="ECO:0000256" key="1">
    <source>
        <dbReference type="ARBA" id="ARBA00004571"/>
    </source>
</evidence>
<dbReference type="GO" id="GO:0009279">
    <property type="term" value="C:cell outer membrane"/>
    <property type="evidence" value="ECO:0007669"/>
    <property type="project" value="UniProtKB-SubCell"/>
</dbReference>
<dbReference type="InterPro" id="IPR039426">
    <property type="entry name" value="TonB-dep_rcpt-like"/>
</dbReference>
<evidence type="ECO:0000256" key="4">
    <source>
        <dbReference type="ARBA" id="ARBA00022692"/>
    </source>
</evidence>
<proteinExistence type="inferred from homology"/>
<dbReference type="CDD" id="cd01347">
    <property type="entry name" value="ligand_gated_channel"/>
    <property type="match status" value="1"/>
</dbReference>
<comment type="subcellular location">
    <subcellularLocation>
        <location evidence="1 8">Cell outer membrane</location>
        <topology evidence="1 8">Multi-pass membrane protein</topology>
    </subcellularLocation>
</comment>
<feature type="domain" description="TonB-dependent receptor plug" evidence="12">
    <location>
        <begin position="123"/>
        <end position="234"/>
    </location>
</feature>
<dbReference type="InterPro" id="IPR037066">
    <property type="entry name" value="Plug_dom_sf"/>
</dbReference>
<evidence type="ECO:0000313" key="14">
    <source>
        <dbReference type="Proteomes" id="UP000002033"/>
    </source>
</evidence>
<dbReference type="HOGENOM" id="CLU_008287_13_1_5"/>
<keyword evidence="3 8" id="KW-1134">Transmembrane beta strand</keyword>
<keyword evidence="2 8" id="KW-0813">Transport</keyword>
<dbReference type="AlphaFoldDB" id="D8JT07"/>
<gene>
    <name evidence="13" type="ordered locus">Hden_0672</name>
</gene>
<dbReference type="Proteomes" id="UP000002033">
    <property type="component" value="Chromosome"/>
</dbReference>
<dbReference type="EMBL" id="CP002083">
    <property type="protein sequence ID" value="ADJ22492.1"/>
    <property type="molecule type" value="Genomic_DNA"/>
</dbReference>
<dbReference type="Pfam" id="PF07715">
    <property type="entry name" value="Plug"/>
    <property type="match status" value="1"/>
</dbReference>
<keyword evidence="5 9" id="KW-0798">TonB box</keyword>
<dbReference type="PROSITE" id="PS52016">
    <property type="entry name" value="TONB_DEPENDENT_REC_3"/>
    <property type="match status" value="1"/>
</dbReference>
<sequence length="792" mass="84653">MARAIRAARRGELIVTEPEFAPGSVERVKLNDVRASLAVLAIFALLPNTASAQSAAPGATVDLPPIVVTTTQKSPQAKVKKNAATKKSAGPSQAEPAADPELISGGDESQSALTATEQATKSLEKIPGGTDVVGRQDMPVGVNASLQQALAYVPGVVVQSFFGSNDQPRLQIRGSGLQQNPSERGTLVLQDGLPINRADGSYIVGFADPKSAEFVEIYRGYTANRLGATVLGGAINFVSPTGVTAPGAEVSVEGGSFGHFATSVAAGAQQGNVDAHASVSFAQRDGYREHNESERTNVNINVGARVNENINTRLFFGYTDLGFDVVGPISRAMMEKDPTQICLGPPSCTGPNVKRDDPRRDAEQFRIGSRTSARYGANLFDVALGYTYTDDSFTFPISGGVRDTDGGDFTTVLRYAYAPDASRALPLFEITGQYAIGSADRRYYLNNRGKKGALVGDSEFDSSTLSINAGFNIPLTDRLTLSPSVAYSYATRDNDDLYTDPTRPYMMFSGANVVTGTRPFVDTSYDRSYSGWSPSVALSYELARDQSVFVAASRSFEPPTQDDLIATINGNPNGSAGATGAAVFATPDLKAQTATTLEGGWKGRNGLLAWSAIAYYSWVHDELVSLRDASGVALGAVNADRTTHFGVEIGGAVDVTRDINVRLAYTYQDFRFDDDVLYGDNRLAGAPNHVVNAALRYTLTPGFWVESEVNWMPGWTPVDNANLLFNNPYVVVNLRSQYALNDNLSLYGEVLNVFDETYASATLIVEQAPNPAQAVFLPGDGRAFIGGMKARF</sequence>
<dbReference type="GO" id="GO:0015344">
    <property type="term" value="F:siderophore uptake transmembrane transporter activity"/>
    <property type="evidence" value="ECO:0007669"/>
    <property type="project" value="TreeGrafter"/>
</dbReference>
<dbReference type="eggNOG" id="COG4772">
    <property type="taxonomic scope" value="Bacteria"/>
</dbReference>
<dbReference type="PANTHER" id="PTHR30069:SF28">
    <property type="entry name" value="TONB-DEPENDENT RECEPTOR YNCD-RELATED"/>
    <property type="match status" value="1"/>
</dbReference>
<evidence type="ECO:0000256" key="5">
    <source>
        <dbReference type="ARBA" id="ARBA00023077"/>
    </source>
</evidence>
<organism evidence="13 14">
    <name type="scientific">Hyphomicrobium denitrificans (strain ATCC 51888 / DSM 1869 / NCIMB 11706 / TK 0415)</name>
    <dbReference type="NCBI Taxonomy" id="582899"/>
    <lineage>
        <taxon>Bacteria</taxon>
        <taxon>Pseudomonadati</taxon>
        <taxon>Pseudomonadota</taxon>
        <taxon>Alphaproteobacteria</taxon>
        <taxon>Hyphomicrobiales</taxon>
        <taxon>Hyphomicrobiaceae</taxon>
        <taxon>Hyphomicrobium</taxon>
    </lineage>
</organism>
<dbReference type="RefSeq" id="WP_013214709.1">
    <property type="nucleotide sequence ID" value="NC_014313.1"/>
</dbReference>
<comment type="similarity">
    <text evidence="8 9">Belongs to the TonB-dependent receptor family.</text>
</comment>
<evidence type="ECO:0000256" key="7">
    <source>
        <dbReference type="ARBA" id="ARBA00023237"/>
    </source>
</evidence>
<evidence type="ECO:0000256" key="6">
    <source>
        <dbReference type="ARBA" id="ARBA00023136"/>
    </source>
</evidence>
<dbReference type="OrthoDB" id="9760620at2"/>
<evidence type="ECO:0000259" key="11">
    <source>
        <dbReference type="Pfam" id="PF00593"/>
    </source>
</evidence>